<feature type="binding site" evidence="8">
    <location>
        <position position="107"/>
    </location>
    <ligand>
        <name>Mg(2+)</name>
        <dbReference type="ChEBI" id="CHEBI:18420"/>
    </ligand>
</feature>
<dbReference type="PANTHER" id="PTHR19136:SF81">
    <property type="entry name" value="MOLYBDENUM COFACTOR GUANYLYLTRANSFERASE"/>
    <property type="match status" value="1"/>
</dbReference>
<keyword evidence="3 8" id="KW-0479">Metal-binding</keyword>
<evidence type="ECO:0000256" key="5">
    <source>
        <dbReference type="ARBA" id="ARBA00022842"/>
    </source>
</evidence>
<feature type="binding site" evidence="8">
    <location>
        <begin position="18"/>
        <end position="20"/>
    </location>
    <ligand>
        <name>GTP</name>
        <dbReference type="ChEBI" id="CHEBI:37565"/>
    </ligand>
</feature>
<dbReference type="SUPFAM" id="SSF53448">
    <property type="entry name" value="Nucleotide-diphospho-sugar transferases"/>
    <property type="match status" value="1"/>
</dbReference>
<keyword evidence="4 8" id="KW-0547">Nucleotide-binding</keyword>
<keyword evidence="5 8" id="KW-0460">Magnesium</keyword>
<dbReference type="Gene3D" id="3.90.550.10">
    <property type="entry name" value="Spore Coat Polysaccharide Biosynthesis Protein SpsA, Chain A"/>
    <property type="match status" value="1"/>
</dbReference>
<dbReference type="CDD" id="cd02503">
    <property type="entry name" value="MobA"/>
    <property type="match status" value="1"/>
</dbReference>
<dbReference type="Proteomes" id="UP000748752">
    <property type="component" value="Unassembled WGS sequence"/>
</dbReference>
<reference evidence="10 11" key="1">
    <citation type="journal article" date="2020" name="Microorganisms">
        <title>Osmotic Adaptation and Compatible Solute Biosynthesis of Phototrophic Bacteria as Revealed from Genome Analyses.</title>
        <authorList>
            <person name="Imhoff J.F."/>
            <person name="Rahn T."/>
            <person name="Kunzel S."/>
            <person name="Keller A."/>
            <person name="Neulinger S.C."/>
        </authorList>
    </citation>
    <scope>NUCLEOTIDE SEQUENCE [LARGE SCALE GENOMIC DNA]</scope>
    <source>
        <strain evidence="10 11">DSM 6210</strain>
    </source>
</reference>
<dbReference type="EC" id="2.7.7.77" evidence="8"/>
<dbReference type="NCBIfam" id="TIGR02665">
    <property type="entry name" value="molyb_mobA"/>
    <property type="match status" value="1"/>
</dbReference>
<name>A0ABS1CEU8_9GAMM</name>
<dbReference type="InterPro" id="IPR029044">
    <property type="entry name" value="Nucleotide-diphossugar_trans"/>
</dbReference>
<evidence type="ECO:0000256" key="3">
    <source>
        <dbReference type="ARBA" id="ARBA00022723"/>
    </source>
</evidence>
<evidence type="ECO:0000256" key="8">
    <source>
        <dbReference type="HAMAP-Rule" id="MF_00316"/>
    </source>
</evidence>
<comment type="cofactor">
    <cofactor evidence="8">
        <name>Mg(2+)</name>
        <dbReference type="ChEBI" id="CHEBI:18420"/>
    </cofactor>
</comment>
<keyword evidence="10" id="KW-0548">Nucleotidyltransferase</keyword>
<keyword evidence="2 8" id="KW-0808">Transferase</keyword>
<dbReference type="PANTHER" id="PTHR19136">
    <property type="entry name" value="MOLYBDENUM COFACTOR GUANYLYLTRANSFERASE"/>
    <property type="match status" value="1"/>
</dbReference>
<evidence type="ECO:0000256" key="2">
    <source>
        <dbReference type="ARBA" id="ARBA00022679"/>
    </source>
</evidence>
<feature type="binding site" evidence="8">
    <location>
        <position position="107"/>
    </location>
    <ligand>
        <name>GTP</name>
        <dbReference type="ChEBI" id="CHEBI:37565"/>
    </ligand>
</feature>
<gene>
    <name evidence="8 10" type="primary">mobA</name>
    <name evidence="10" type="ORF">CKO31_06515</name>
</gene>
<proteinExistence type="inferred from homology"/>
<comment type="subunit">
    <text evidence="8">Monomer.</text>
</comment>
<comment type="caution">
    <text evidence="8">Lacks conserved residue(s) required for the propagation of feature annotation.</text>
</comment>
<comment type="subcellular location">
    <subcellularLocation>
        <location evidence="8">Cytoplasm</location>
    </subcellularLocation>
</comment>
<evidence type="ECO:0000259" key="9">
    <source>
        <dbReference type="Pfam" id="PF12804"/>
    </source>
</evidence>
<evidence type="ECO:0000313" key="11">
    <source>
        <dbReference type="Proteomes" id="UP000748752"/>
    </source>
</evidence>
<dbReference type="InterPro" id="IPR013482">
    <property type="entry name" value="Molybde_CF_guanTrfase"/>
</dbReference>
<dbReference type="Pfam" id="PF12804">
    <property type="entry name" value="NTP_transf_3"/>
    <property type="match status" value="1"/>
</dbReference>
<dbReference type="InterPro" id="IPR025877">
    <property type="entry name" value="MobA-like_NTP_Trfase"/>
</dbReference>
<comment type="similarity">
    <text evidence="8">Belongs to the MobA family.</text>
</comment>
<evidence type="ECO:0000256" key="6">
    <source>
        <dbReference type="ARBA" id="ARBA00023134"/>
    </source>
</evidence>
<keyword evidence="6 8" id="KW-0342">GTP-binding</keyword>
<accession>A0ABS1CEU8</accession>
<feature type="binding site" evidence="8">
    <location>
        <position position="77"/>
    </location>
    <ligand>
        <name>GTP</name>
        <dbReference type="ChEBI" id="CHEBI:37565"/>
    </ligand>
</feature>
<keyword evidence="11" id="KW-1185">Reference proteome</keyword>
<comment type="domain">
    <text evidence="8">The N-terminal domain determines nucleotide recognition and specific binding, while the C-terminal domain determines the specific binding to the target protein.</text>
</comment>
<dbReference type="GO" id="GO:0016779">
    <property type="term" value="F:nucleotidyltransferase activity"/>
    <property type="evidence" value="ECO:0007669"/>
    <property type="project" value="UniProtKB-KW"/>
</dbReference>
<feature type="domain" description="MobA-like NTP transferase" evidence="9">
    <location>
        <begin position="15"/>
        <end position="167"/>
    </location>
</feature>
<comment type="function">
    <text evidence="8">Transfers a GMP moiety from GTP to Mo-molybdopterin (Mo-MPT) cofactor (Moco or molybdenum cofactor) to form Mo-molybdopterin guanine dinucleotide (Mo-MGD) cofactor.</text>
</comment>
<protein>
    <recommendedName>
        <fullName evidence="8">Molybdenum cofactor guanylyltransferase</fullName>
        <shortName evidence="8">MoCo guanylyltransferase</shortName>
        <ecNumber evidence="8">2.7.7.77</ecNumber>
    </recommendedName>
    <alternativeName>
        <fullName evidence="8">GTP:molybdopterin guanylyltransferase</fullName>
    </alternativeName>
    <alternativeName>
        <fullName evidence="8">Mo-MPT guanylyltransferase</fullName>
    </alternativeName>
    <alternativeName>
        <fullName evidence="8">Molybdopterin guanylyltransferase</fullName>
    </alternativeName>
    <alternativeName>
        <fullName evidence="8">Molybdopterin-guanine dinucleotide synthase</fullName>
        <shortName evidence="8">MGD synthase</shortName>
    </alternativeName>
</protein>
<sequence length="210" mass="21938">MDDPTRPITADDITGLILAGGAGRRMGGQDKGLVELDERPLAAWTAAALRPQVGRLWISANRNAERYAPLAERVVADRLTGYQGPLAGIAAALAVLETPWLLTSPCDTPWLPADLGERLGRALAADAAADLAVAADPERRHPLHALLPARLAHGLDAYLADGGRSVRGWLDTLRPTVVTFDDGARAFANLNSVEDLKTLAGSAAASVGAG</sequence>
<evidence type="ECO:0000313" key="10">
    <source>
        <dbReference type="EMBL" id="MBK1630405.1"/>
    </source>
</evidence>
<keyword evidence="1 8" id="KW-0963">Cytoplasm</keyword>
<dbReference type="EMBL" id="NRRV01000011">
    <property type="protein sequence ID" value="MBK1630405.1"/>
    <property type="molecule type" value="Genomic_DNA"/>
</dbReference>
<organism evidence="10 11">
    <name type="scientific">Thiohalocapsa halophila</name>
    <dbReference type="NCBI Taxonomy" id="69359"/>
    <lineage>
        <taxon>Bacteria</taxon>
        <taxon>Pseudomonadati</taxon>
        <taxon>Pseudomonadota</taxon>
        <taxon>Gammaproteobacteria</taxon>
        <taxon>Chromatiales</taxon>
        <taxon>Chromatiaceae</taxon>
        <taxon>Thiohalocapsa</taxon>
    </lineage>
</organism>
<dbReference type="HAMAP" id="MF_00316">
    <property type="entry name" value="MobA"/>
    <property type="match status" value="1"/>
</dbReference>
<feature type="binding site" evidence="8">
    <location>
        <position position="31"/>
    </location>
    <ligand>
        <name>GTP</name>
        <dbReference type="ChEBI" id="CHEBI:37565"/>
    </ligand>
</feature>
<keyword evidence="7 8" id="KW-0501">Molybdenum cofactor biosynthesis</keyword>
<evidence type="ECO:0000256" key="1">
    <source>
        <dbReference type="ARBA" id="ARBA00022490"/>
    </source>
</evidence>
<evidence type="ECO:0000256" key="7">
    <source>
        <dbReference type="ARBA" id="ARBA00023150"/>
    </source>
</evidence>
<evidence type="ECO:0000256" key="4">
    <source>
        <dbReference type="ARBA" id="ARBA00022741"/>
    </source>
</evidence>
<comment type="caution">
    <text evidence="10">The sequence shown here is derived from an EMBL/GenBank/DDBJ whole genome shotgun (WGS) entry which is preliminary data.</text>
</comment>
<comment type="catalytic activity">
    <reaction evidence="8">
        <text>Mo-molybdopterin + GTP + H(+) = Mo-molybdopterin guanine dinucleotide + diphosphate</text>
        <dbReference type="Rhea" id="RHEA:34243"/>
        <dbReference type="ChEBI" id="CHEBI:15378"/>
        <dbReference type="ChEBI" id="CHEBI:33019"/>
        <dbReference type="ChEBI" id="CHEBI:37565"/>
        <dbReference type="ChEBI" id="CHEBI:71302"/>
        <dbReference type="ChEBI" id="CHEBI:71310"/>
        <dbReference type="EC" id="2.7.7.77"/>
    </reaction>
</comment>